<name>A0A1Y2F0I7_PROLT</name>
<dbReference type="SMART" id="SM00485">
    <property type="entry name" value="XPGN"/>
    <property type="match status" value="1"/>
</dbReference>
<dbReference type="InterPro" id="IPR036279">
    <property type="entry name" value="5-3_exonuclease_C_sf"/>
</dbReference>
<dbReference type="InterPro" id="IPR006086">
    <property type="entry name" value="XPG-I_dom"/>
</dbReference>
<reference evidence="8 9" key="1">
    <citation type="submission" date="2016-07" db="EMBL/GenBank/DDBJ databases">
        <title>Pervasive Adenine N6-methylation of Active Genes in Fungi.</title>
        <authorList>
            <consortium name="DOE Joint Genome Institute"/>
            <person name="Mondo S.J."/>
            <person name="Dannebaum R.O."/>
            <person name="Kuo R.C."/>
            <person name="Labutti K."/>
            <person name="Haridas S."/>
            <person name="Kuo A."/>
            <person name="Salamov A."/>
            <person name="Ahrendt S.R."/>
            <person name="Lipzen A."/>
            <person name="Sullivan W."/>
            <person name="Andreopoulos W.B."/>
            <person name="Clum A."/>
            <person name="Lindquist E."/>
            <person name="Daum C."/>
            <person name="Ramamoorthy G.K."/>
            <person name="Gryganskyi A."/>
            <person name="Culley D."/>
            <person name="Magnuson J.K."/>
            <person name="James T.Y."/>
            <person name="O'Malley M.A."/>
            <person name="Stajich J.E."/>
            <person name="Spatafora J.W."/>
            <person name="Visel A."/>
            <person name="Grigoriev I.V."/>
        </authorList>
    </citation>
    <scope>NUCLEOTIDE SEQUENCE [LARGE SCALE GENOMIC DNA]</scope>
    <source>
        <strain evidence="8 9">12-1054</strain>
    </source>
</reference>
<keyword evidence="4" id="KW-0378">Hydrolase</keyword>
<dbReference type="GO" id="GO:0006281">
    <property type="term" value="P:DNA repair"/>
    <property type="evidence" value="ECO:0007669"/>
    <property type="project" value="UniProtKB-ARBA"/>
</dbReference>
<dbReference type="InterPro" id="IPR029060">
    <property type="entry name" value="PIN-like_dom_sf"/>
</dbReference>
<comment type="caution">
    <text evidence="8">The sequence shown here is derived from an EMBL/GenBank/DDBJ whole genome shotgun (WGS) entry which is preliminary data.</text>
</comment>
<evidence type="ECO:0000259" key="7">
    <source>
        <dbReference type="SMART" id="SM00485"/>
    </source>
</evidence>
<comment type="cofactor">
    <cofactor evidence="1">
        <name>Mg(2+)</name>
        <dbReference type="ChEBI" id="CHEBI:18420"/>
    </cofactor>
</comment>
<protein>
    <submittedName>
        <fullName evidence="8">PIN domain-like protein</fullName>
    </submittedName>
</protein>
<evidence type="ECO:0000313" key="9">
    <source>
        <dbReference type="Proteomes" id="UP000193685"/>
    </source>
</evidence>
<keyword evidence="5" id="KW-0460">Magnesium</keyword>
<evidence type="ECO:0000256" key="5">
    <source>
        <dbReference type="ARBA" id="ARBA00022842"/>
    </source>
</evidence>
<dbReference type="InterPro" id="IPR008918">
    <property type="entry name" value="HhH2"/>
</dbReference>
<dbReference type="GeneID" id="63786586"/>
<organism evidence="8 9">
    <name type="scientific">Protomyces lactucae-debilis</name>
    <dbReference type="NCBI Taxonomy" id="2754530"/>
    <lineage>
        <taxon>Eukaryota</taxon>
        <taxon>Fungi</taxon>
        <taxon>Dikarya</taxon>
        <taxon>Ascomycota</taxon>
        <taxon>Taphrinomycotina</taxon>
        <taxon>Taphrinomycetes</taxon>
        <taxon>Taphrinales</taxon>
        <taxon>Protomycetaceae</taxon>
        <taxon>Protomyces</taxon>
    </lineage>
</organism>
<feature type="domain" description="XPG-I" evidence="6">
    <location>
        <begin position="274"/>
        <end position="345"/>
    </location>
</feature>
<evidence type="ECO:0000313" key="8">
    <source>
        <dbReference type="EMBL" id="ORY77004.1"/>
    </source>
</evidence>
<dbReference type="GO" id="GO:0005634">
    <property type="term" value="C:nucleus"/>
    <property type="evidence" value="ECO:0007669"/>
    <property type="project" value="TreeGrafter"/>
</dbReference>
<dbReference type="Pfam" id="PF00752">
    <property type="entry name" value="XPG_N"/>
    <property type="match status" value="1"/>
</dbReference>
<dbReference type="SUPFAM" id="SSF47807">
    <property type="entry name" value="5' to 3' exonuclease, C-terminal subdomain"/>
    <property type="match status" value="1"/>
</dbReference>
<dbReference type="PANTHER" id="PTHR11081:SF69">
    <property type="entry name" value="XP-G FAMILY NUCLEASE"/>
    <property type="match status" value="1"/>
</dbReference>
<evidence type="ECO:0000256" key="4">
    <source>
        <dbReference type="ARBA" id="ARBA00022801"/>
    </source>
</evidence>
<dbReference type="GO" id="GO:0005737">
    <property type="term" value="C:cytoplasm"/>
    <property type="evidence" value="ECO:0007669"/>
    <property type="project" value="TreeGrafter"/>
</dbReference>
<dbReference type="GO" id="GO:0003677">
    <property type="term" value="F:DNA binding"/>
    <property type="evidence" value="ECO:0007669"/>
    <property type="project" value="InterPro"/>
</dbReference>
<sequence length="512" mass="57031">MGVKGLFPLLKKHAPSAVRSHPPNYLQGKRISLDGNLLLFRDFMSPLWLPADLESKHAMWCLRLARYCRACNISPIIVFDSPMTTPAKVRERAKRSLARQSVRRVFDTAVDRSHRLTDLTETFSKLIDMEPLQRQQVARSFEAELVGADSSIMEAMLSLKETTVSQTTDLQETIIIPDSVVDDTFAGQPEEVTNMTQSLIGHLDRVVKAGTSTAKAKTELDVLLSFAVTRNSTLPIEGLQQLSIDTTELVEKLSRRIKGPTNTQVSQCQKWLHECFHLPVQQSPDSFEGECTAAFFQKLGYVDLVASDDSDVLIYGVSQLRGFMGLGGNGYDSQSDKKLLKLLPLTEVDVESMMASLDLTADSLVDFAILSGTDYTINIRGMGPQKVLDLIRKYGNLSDTLAALETIHFSSGARKGSIKYKVHESFADDALVARNIFSSFPNITQLAPHFQSSEIFLKSTEEWKNLCRDDTAWQMAEEEVLSRCPDLSKMSLSLLDDKGLYMPNANHVGRLI</sequence>
<dbReference type="SUPFAM" id="SSF88723">
    <property type="entry name" value="PIN domain-like"/>
    <property type="match status" value="1"/>
</dbReference>
<keyword evidence="9" id="KW-1185">Reference proteome</keyword>
<dbReference type="STRING" id="56484.A0A1Y2F0I7"/>
<gene>
    <name evidence="8" type="ORF">BCR37DRAFT_382998</name>
</gene>
<dbReference type="SMART" id="SM00484">
    <property type="entry name" value="XPGI"/>
    <property type="match status" value="1"/>
</dbReference>
<dbReference type="PRINTS" id="PR00853">
    <property type="entry name" value="XPGRADSUPER"/>
</dbReference>
<dbReference type="OrthoDB" id="31113at2759"/>
<dbReference type="InterPro" id="IPR006084">
    <property type="entry name" value="XPG/Rad2"/>
</dbReference>
<evidence type="ECO:0000256" key="3">
    <source>
        <dbReference type="ARBA" id="ARBA00022723"/>
    </source>
</evidence>
<dbReference type="InterPro" id="IPR006085">
    <property type="entry name" value="XPG_DNA_repair_N"/>
</dbReference>
<evidence type="ECO:0000256" key="2">
    <source>
        <dbReference type="ARBA" id="ARBA00022722"/>
    </source>
</evidence>
<evidence type="ECO:0000259" key="6">
    <source>
        <dbReference type="SMART" id="SM00484"/>
    </source>
</evidence>
<dbReference type="RefSeq" id="XP_040722844.1">
    <property type="nucleotide sequence ID" value="XM_040869987.1"/>
</dbReference>
<evidence type="ECO:0000256" key="1">
    <source>
        <dbReference type="ARBA" id="ARBA00001946"/>
    </source>
</evidence>
<dbReference type="Gene3D" id="3.40.50.1010">
    <property type="entry name" value="5'-nuclease"/>
    <property type="match status" value="2"/>
</dbReference>
<dbReference type="Pfam" id="PF00867">
    <property type="entry name" value="XPG_I"/>
    <property type="match status" value="1"/>
</dbReference>
<dbReference type="SMART" id="SM00279">
    <property type="entry name" value="HhH2"/>
    <property type="match status" value="1"/>
</dbReference>
<dbReference type="PANTHER" id="PTHR11081">
    <property type="entry name" value="FLAP ENDONUCLEASE FAMILY MEMBER"/>
    <property type="match status" value="1"/>
</dbReference>
<dbReference type="Proteomes" id="UP000193685">
    <property type="component" value="Unassembled WGS sequence"/>
</dbReference>
<feature type="domain" description="XPG N-terminal" evidence="7">
    <location>
        <begin position="1"/>
        <end position="102"/>
    </location>
</feature>
<proteinExistence type="predicted"/>
<keyword evidence="2" id="KW-0540">Nuclease</keyword>
<keyword evidence="3" id="KW-0479">Metal-binding</keyword>
<dbReference type="OMA" id="PFLQKTC"/>
<accession>A0A1Y2F0I7</accession>
<dbReference type="GO" id="GO:0017108">
    <property type="term" value="F:5'-flap endonuclease activity"/>
    <property type="evidence" value="ECO:0007669"/>
    <property type="project" value="TreeGrafter"/>
</dbReference>
<dbReference type="GO" id="GO:0008409">
    <property type="term" value="F:5'-3' exonuclease activity"/>
    <property type="evidence" value="ECO:0007669"/>
    <property type="project" value="TreeGrafter"/>
</dbReference>
<dbReference type="GO" id="GO:0046872">
    <property type="term" value="F:metal ion binding"/>
    <property type="evidence" value="ECO:0007669"/>
    <property type="project" value="UniProtKB-KW"/>
</dbReference>
<dbReference type="AlphaFoldDB" id="A0A1Y2F0I7"/>
<dbReference type="EMBL" id="MCFI01000021">
    <property type="protein sequence ID" value="ORY77004.1"/>
    <property type="molecule type" value="Genomic_DNA"/>
</dbReference>
<dbReference type="Gene3D" id="1.10.150.20">
    <property type="entry name" value="5' to 3' exonuclease, C-terminal subdomain"/>
    <property type="match status" value="1"/>
</dbReference>